<dbReference type="PANTHER" id="PTHR19306:SF6">
    <property type="entry name" value="STRUCTURAL MAINTENANCE OF CHROMOSOMES PROTEIN 6"/>
    <property type="match status" value="1"/>
</dbReference>
<dbReference type="AlphaFoldDB" id="A0A3M7D4P8"/>
<feature type="domain" description="RecF/RecN/SMC N-terminal" evidence="14">
    <location>
        <begin position="161"/>
        <end position="1174"/>
    </location>
</feature>
<dbReference type="InterPro" id="IPR003395">
    <property type="entry name" value="RecF/RecN/SMC_N"/>
</dbReference>
<keyword evidence="8 12" id="KW-0175">Coiled coil</keyword>
<protein>
    <recommendedName>
        <fullName evidence="14">RecF/RecN/SMC N-terminal domain-containing protein</fullName>
    </recommendedName>
</protein>
<evidence type="ECO:0000256" key="9">
    <source>
        <dbReference type="ARBA" id="ARBA00023172"/>
    </source>
</evidence>
<evidence type="ECO:0000256" key="1">
    <source>
        <dbReference type="ARBA" id="ARBA00004123"/>
    </source>
</evidence>
<evidence type="ECO:0000256" key="4">
    <source>
        <dbReference type="ARBA" id="ARBA00022454"/>
    </source>
</evidence>
<feature type="region of interest" description="Disordered" evidence="13">
    <location>
        <begin position="30"/>
        <end position="129"/>
    </location>
</feature>
<comment type="caution">
    <text evidence="15">The sequence shown here is derived from an EMBL/GenBank/DDBJ whole genome shotgun (WGS) entry which is preliminary data.</text>
</comment>
<feature type="compositionally biased region" description="Low complexity" evidence="13">
    <location>
        <begin position="30"/>
        <end position="46"/>
    </location>
</feature>
<organism evidence="15 16">
    <name type="scientific">Hortaea werneckii</name>
    <name type="common">Black yeast</name>
    <name type="synonym">Cladosporium werneckii</name>
    <dbReference type="NCBI Taxonomy" id="91943"/>
    <lineage>
        <taxon>Eukaryota</taxon>
        <taxon>Fungi</taxon>
        <taxon>Dikarya</taxon>
        <taxon>Ascomycota</taxon>
        <taxon>Pezizomycotina</taxon>
        <taxon>Dothideomycetes</taxon>
        <taxon>Dothideomycetidae</taxon>
        <taxon>Mycosphaerellales</taxon>
        <taxon>Teratosphaeriaceae</taxon>
        <taxon>Hortaea</taxon>
    </lineage>
</organism>
<keyword evidence="9" id="KW-0233">DNA recombination</keyword>
<keyword evidence="11" id="KW-0539">Nucleus</keyword>
<evidence type="ECO:0000256" key="7">
    <source>
        <dbReference type="ARBA" id="ARBA00022840"/>
    </source>
</evidence>
<dbReference type="GO" id="GO:0003684">
    <property type="term" value="F:damaged DNA binding"/>
    <property type="evidence" value="ECO:0007669"/>
    <property type="project" value="TreeGrafter"/>
</dbReference>
<dbReference type="OrthoDB" id="10072614at2759"/>
<evidence type="ECO:0000256" key="3">
    <source>
        <dbReference type="ARBA" id="ARBA00006793"/>
    </source>
</evidence>
<evidence type="ECO:0000313" key="16">
    <source>
        <dbReference type="Proteomes" id="UP000269276"/>
    </source>
</evidence>
<dbReference type="GO" id="GO:0035861">
    <property type="term" value="C:site of double-strand break"/>
    <property type="evidence" value="ECO:0007669"/>
    <property type="project" value="TreeGrafter"/>
</dbReference>
<evidence type="ECO:0000256" key="10">
    <source>
        <dbReference type="ARBA" id="ARBA00023204"/>
    </source>
</evidence>
<feature type="coiled-coil region" evidence="12">
    <location>
        <begin position="782"/>
        <end position="1041"/>
    </location>
</feature>
<sequence length="1202" mass="136844">MKYTEELEPAYWAMAATSSQGFFAHFRSTAPIHPSSSFSSDTTATAADHEMPSRKRSREPDDVDGDDDSDNGTERATSNFRQSVPKRSRVALARANGGDVVSDEEDEDGAGHADSGFVDGSPALSDLDDVDDEVDEDTAARVVLKSMKDFQENMASDCGIIEEVFCRNFMCHSKLRIKLGPLINFVIGHNGSGKSACLTALTMCLGGSARVSNRGSSLKDLIKEGEESATLAVKIKNQGDGAFKPEVYGRSITVERHFTKSGSSSFKLKSSEGAVVSTKKTELDDIRDFFAFQLDNPINVLTQDMARQFLSNSTPSDKYKFFIRGTQLETLDQEYKCIEENYNNMLIRLDGRDEDIAVLENKMKQAQARKARSEQVGSLREKIQEMKNMHAWAQVEEQERALEACAQQVWDAEERVAEREEAYRAATGTHEGEDQAYEAAERSVEEAKRVVTPLKDELDKRRQEHKDNRDELFKNQEQQRRMREDLRSHKLQVQERQKAVETEQERINGAEGPAHVERLQKRDELKGAVVKAKEKQEEHAPRRQELKQRHDAAFREQEQAKEEGEKQQEAFRNANAELQRLKRSEGRPYDGYRPNVEQLVRAVNNETRWRHKPVGPMGKHVRLQQPIWGPLIEKMFGQALDGFVVTCTEDQRLLTSIMQRVRCDVPVFTGDPSPINTSGNEPEEGVNTVLRIMNIDNDLVRNQLIIAYAIDQTCLFDNSREAIDYLYSNGKPRNVKAGVTWQRDSSGRGTRYDYSRSGAEKSSPMDRWSGAARMKTDRADQISMQEDIVKRAQQDLDRAQQEVRAKQNAVKVAGQAVNSHDRTANDLKTAYQKAEDAVEEITNEIESNRPQDGRLQELERQLQEKREDVETLEQQYMDASNEKTSLNEIGRELKNVVDAAEREYNDAANRQERAEKHLERVKEDRHTALLGKNKAENAVEFAKKEVETFQRRRDEQQEYKDVFIGEAEKICQRIPVEQGYDLQAIDDRIERLETDLQRAQRQAGGTHEELVLACNEAANRYNEAQAQHQELQNYNKALLKSLRQRRLRWDLFRKHIAVRARTMFTYLLSERNFRGEIELDHDAKTLDLAVEPDLTKSSSKGRAAPTLSGGEKSFSTICLLLSIWEAMGSPIRCLDEFDVFMDSVNRTTSMSMMIQAARRSVGRQFVLITPQAMNNVEMGDDVRVHRMTDPERGQTALPFTQG</sequence>
<dbReference type="GO" id="GO:0003697">
    <property type="term" value="F:single-stranded DNA binding"/>
    <property type="evidence" value="ECO:0007669"/>
    <property type="project" value="TreeGrafter"/>
</dbReference>
<dbReference type="VEuPathDB" id="FungiDB:BTJ68_05029"/>
<evidence type="ECO:0000256" key="6">
    <source>
        <dbReference type="ARBA" id="ARBA00022763"/>
    </source>
</evidence>
<feature type="region of interest" description="Disordered" evidence="13">
    <location>
        <begin position="532"/>
        <end position="568"/>
    </location>
</feature>
<feature type="region of interest" description="Disordered" evidence="13">
    <location>
        <begin position="455"/>
        <end position="505"/>
    </location>
</feature>
<keyword evidence="4" id="KW-0158">Chromosome</keyword>
<dbReference type="GO" id="GO:0000724">
    <property type="term" value="P:double-strand break repair via homologous recombination"/>
    <property type="evidence" value="ECO:0007669"/>
    <property type="project" value="TreeGrafter"/>
</dbReference>
<evidence type="ECO:0000313" key="15">
    <source>
        <dbReference type="EMBL" id="RMY58967.1"/>
    </source>
</evidence>
<dbReference type="GO" id="GO:0005524">
    <property type="term" value="F:ATP binding"/>
    <property type="evidence" value="ECO:0007669"/>
    <property type="project" value="UniProtKB-KW"/>
</dbReference>
<keyword evidence="10" id="KW-0234">DNA repair</keyword>
<gene>
    <name evidence="15" type="ORF">D0863_12086</name>
</gene>
<keyword evidence="6" id="KW-0227">DNA damage</keyword>
<evidence type="ECO:0000256" key="13">
    <source>
        <dbReference type="SAM" id="MobiDB-lite"/>
    </source>
</evidence>
<evidence type="ECO:0000256" key="12">
    <source>
        <dbReference type="SAM" id="Coils"/>
    </source>
</evidence>
<dbReference type="SUPFAM" id="SSF52540">
    <property type="entry name" value="P-loop containing nucleoside triphosphate hydrolases"/>
    <property type="match status" value="1"/>
</dbReference>
<accession>A0A3M7D4P8</accession>
<name>A0A3M7D4P8_HORWE</name>
<dbReference type="InterPro" id="IPR027417">
    <property type="entry name" value="P-loop_NTPase"/>
</dbReference>
<evidence type="ECO:0000256" key="8">
    <source>
        <dbReference type="ARBA" id="ARBA00023054"/>
    </source>
</evidence>
<evidence type="ECO:0000256" key="11">
    <source>
        <dbReference type="ARBA" id="ARBA00023242"/>
    </source>
</evidence>
<dbReference type="EMBL" id="QWIP01000605">
    <property type="protein sequence ID" value="RMY58967.1"/>
    <property type="molecule type" value="Genomic_DNA"/>
</dbReference>
<feature type="coiled-coil region" evidence="12">
    <location>
        <begin position="328"/>
        <end position="415"/>
    </location>
</feature>
<dbReference type="Proteomes" id="UP000269276">
    <property type="component" value="Unassembled WGS sequence"/>
</dbReference>
<dbReference type="PANTHER" id="PTHR19306">
    <property type="entry name" value="STRUCTURAL MAINTENANCE OF CHROMOSOMES 5,6 SMC5, SMC6"/>
    <property type="match status" value="1"/>
</dbReference>
<dbReference type="GO" id="GO:0005634">
    <property type="term" value="C:nucleus"/>
    <property type="evidence" value="ECO:0007669"/>
    <property type="project" value="UniProtKB-SubCell"/>
</dbReference>
<reference evidence="15 16" key="1">
    <citation type="journal article" date="2018" name="BMC Genomics">
        <title>Genomic evidence for intraspecific hybridization in a clonal and extremely halotolerant yeast.</title>
        <authorList>
            <person name="Gostincar C."/>
            <person name="Stajich J.E."/>
            <person name="Zupancic J."/>
            <person name="Zalar P."/>
            <person name="Gunde-Cimerman N."/>
        </authorList>
    </citation>
    <scope>NUCLEOTIDE SEQUENCE [LARGE SCALE GENOMIC DNA]</scope>
    <source>
        <strain evidence="15 16">EXF-2682</strain>
    </source>
</reference>
<dbReference type="Gene3D" id="3.40.50.300">
    <property type="entry name" value="P-loop containing nucleotide triphosphate hydrolases"/>
    <property type="match status" value="2"/>
</dbReference>
<evidence type="ECO:0000256" key="5">
    <source>
        <dbReference type="ARBA" id="ARBA00022741"/>
    </source>
</evidence>
<keyword evidence="5" id="KW-0547">Nucleotide-binding</keyword>
<proteinExistence type="inferred from homology"/>
<dbReference type="GO" id="GO:0030915">
    <property type="term" value="C:Smc5-Smc6 complex"/>
    <property type="evidence" value="ECO:0007669"/>
    <property type="project" value="TreeGrafter"/>
</dbReference>
<feature type="region of interest" description="Disordered" evidence="13">
    <location>
        <begin position="746"/>
        <end position="772"/>
    </location>
</feature>
<feature type="compositionally biased region" description="Acidic residues" evidence="13">
    <location>
        <begin position="61"/>
        <end position="71"/>
    </location>
</feature>
<keyword evidence="7" id="KW-0067">ATP-binding</keyword>
<comment type="subcellular location">
    <subcellularLocation>
        <location evidence="2">Chromosome</location>
    </subcellularLocation>
    <subcellularLocation>
        <location evidence="1">Nucleus</location>
    </subcellularLocation>
</comment>
<feature type="region of interest" description="Disordered" evidence="13">
    <location>
        <begin position="425"/>
        <end position="444"/>
    </location>
</feature>
<evidence type="ECO:0000256" key="2">
    <source>
        <dbReference type="ARBA" id="ARBA00004286"/>
    </source>
</evidence>
<comment type="similarity">
    <text evidence="3">Belongs to the SMC family. SMC6 subfamily.</text>
</comment>
<evidence type="ECO:0000259" key="14">
    <source>
        <dbReference type="Pfam" id="PF02463"/>
    </source>
</evidence>
<dbReference type="Pfam" id="PF02463">
    <property type="entry name" value="SMC_N"/>
    <property type="match status" value="1"/>
</dbReference>